<keyword evidence="3" id="KW-0805">Transcription regulation</keyword>
<dbReference type="AlphaFoldDB" id="A0A7H8QI51"/>
<dbReference type="Proteomes" id="UP000509510">
    <property type="component" value="Chromosome I"/>
</dbReference>
<comment type="subcellular location">
    <subcellularLocation>
        <location evidence="1">Nucleus</location>
    </subcellularLocation>
</comment>
<dbReference type="InterPro" id="IPR007219">
    <property type="entry name" value="XnlR_reg_dom"/>
</dbReference>
<dbReference type="CDD" id="cd12148">
    <property type="entry name" value="fungal_TF_MHR"/>
    <property type="match status" value="1"/>
</dbReference>
<dbReference type="EMBL" id="CP055898">
    <property type="protein sequence ID" value="QKX53191.1"/>
    <property type="molecule type" value="Genomic_DNA"/>
</dbReference>
<gene>
    <name evidence="8" type="ORF">TRUGW13939_00267</name>
</gene>
<dbReference type="InterPro" id="IPR001138">
    <property type="entry name" value="Zn2Cys6_DnaBD"/>
</dbReference>
<dbReference type="CDD" id="cd00067">
    <property type="entry name" value="GAL4"/>
    <property type="match status" value="1"/>
</dbReference>
<evidence type="ECO:0000313" key="9">
    <source>
        <dbReference type="Proteomes" id="UP000509510"/>
    </source>
</evidence>
<keyword evidence="9" id="KW-1185">Reference proteome</keyword>
<dbReference type="GO" id="GO:0008270">
    <property type="term" value="F:zinc ion binding"/>
    <property type="evidence" value="ECO:0007669"/>
    <property type="project" value="InterPro"/>
</dbReference>
<keyword evidence="5" id="KW-0804">Transcription</keyword>
<dbReference type="PANTHER" id="PTHR31001">
    <property type="entry name" value="UNCHARACTERIZED TRANSCRIPTIONAL REGULATORY PROTEIN"/>
    <property type="match status" value="1"/>
</dbReference>
<dbReference type="PROSITE" id="PS50048">
    <property type="entry name" value="ZN2_CY6_FUNGAL_2"/>
    <property type="match status" value="1"/>
</dbReference>
<evidence type="ECO:0000256" key="1">
    <source>
        <dbReference type="ARBA" id="ARBA00004123"/>
    </source>
</evidence>
<dbReference type="GO" id="GO:0003677">
    <property type="term" value="F:DNA binding"/>
    <property type="evidence" value="ECO:0007669"/>
    <property type="project" value="UniProtKB-KW"/>
</dbReference>
<keyword evidence="4" id="KW-0238">DNA-binding</keyword>
<evidence type="ECO:0000256" key="3">
    <source>
        <dbReference type="ARBA" id="ARBA00023015"/>
    </source>
</evidence>
<dbReference type="Gene3D" id="4.10.240.10">
    <property type="entry name" value="Zn(2)-C6 fungal-type DNA-binding domain"/>
    <property type="match status" value="1"/>
</dbReference>
<dbReference type="Pfam" id="PF00172">
    <property type="entry name" value="Zn_clus"/>
    <property type="match status" value="1"/>
</dbReference>
<keyword evidence="6" id="KW-0539">Nucleus</keyword>
<dbReference type="InterPro" id="IPR036864">
    <property type="entry name" value="Zn2-C6_fun-type_DNA-bd_sf"/>
</dbReference>
<dbReference type="PROSITE" id="PS00463">
    <property type="entry name" value="ZN2_CY6_FUNGAL_1"/>
    <property type="match status" value="1"/>
</dbReference>
<dbReference type="GeneID" id="55987782"/>
<organism evidence="8 9">
    <name type="scientific">Talaromyces rugulosus</name>
    <name type="common">Penicillium rugulosum</name>
    <dbReference type="NCBI Taxonomy" id="121627"/>
    <lineage>
        <taxon>Eukaryota</taxon>
        <taxon>Fungi</taxon>
        <taxon>Dikarya</taxon>
        <taxon>Ascomycota</taxon>
        <taxon>Pezizomycotina</taxon>
        <taxon>Eurotiomycetes</taxon>
        <taxon>Eurotiomycetidae</taxon>
        <taxon>Eurotiales</taxon>
        <taxon>Trichocomaceae</taxon>
        <taxon>Talaromyces</taxon>
        <taxon>Talaromyces sect. Islandici</taxon>
    </lineage>
</organism>
<dbReference type="GO" id="GO:0000981">
    <property type="term" value="F:DNA-binding transcription factor activity, RNA polymerase II-specific"/>
    <property type="evidence" value="ECO:0007669"/>
    <property type="project" value="InterPro"/>
</dbReference>
<dbReference type="SUPFAM" id="SSF57701">
    <property type="entry name" value="Zn2/Cys6 DNA-binding domain"/>
    <property type="match status" value="1"/>
</dbReference>
<name>A0A7H8QI51_TALRU</name>
<dbReference type="InterPro" id="IPR050613">
    <property type="entry name" value="Sec_Metabolite_Reg"/>
</dbReference>
<dbReference type="KEGG" id="trg:TRUGW13939_00267"/>
<dbReference type="PANTHER" id="PTHR31001:SF85">
    <property type="entry name" value="ZN(II)2CYS6 TRANSCRIPTION FACTOR (EUROFUNG)"/>
    <property type="match status" value="1"/>
</dbReference>
<dbReference type="SMART" id="SM00066">
    <property type="entry name" value="GAL4"/>
    <property type="match status" value="1"/>
</dbReference>
<dbReference type="RefSeq" id="XP_035339370.1">
    <property type="nucleotide sequence ID" value="XM_035483477.1"/>
</dbReference>
<sequence length="671" mass="76073">METTANRLPCATCRRRKVRCSKTQPCTNCARTGIDCYYESNSSGDAGPVNTDLMERLLHLQDSIQRLTKVPDNSTQAHRDDPVEIIKPINGGRVAGSSEGQSGLENIIKMMEDSLQGLNSANGREKQPSHTGKLCFRDAQARYIRETFWAGLYEEVENLTFLLDKASPGQILHDTSSLFANHEQSLDFSMKTISRKMSDFLIDQFLSNVDPFIRLFHKPRFNLDLEQFYRQEESFASHRGDFETLLFSIYAFSAYSLHDGDILVYFGEPKDIIVGQFVAATQKALERINILSTHSLTALTAFSLYITLLSEIDSSNLEWTSLSGLSLSIATRLGLHKDGEQFSLNPYAVEIRRRLWHHLCLINVRALQVHGIELFPVSAFRHGATKLPQNSPDNAWDACEFSRRLPAAVSGWTEMAPALVSFELSTLTRTILEIGIPEHGSEHSYLANCDQLLLDAKSRIGACYSLNALDEPIQKITKDLIVLNLQNLWFIARQYLLKHREWATNELRTELFQKALHISEITQSLQKQYVGQHWDWVFRSFHESTKWHFASTILIYLRHNTEQEDPEVQRAWNQINIIFSERKDDQGALWKPLLALKREAELRRAEAMVEGNGNLLTNSGSGLWEAQSVSTLHGIDPMFAQFGDPGLPLSPDSNILGEFYNPMLGDYSQPG</sequence>
<dbReference type="OrthoDB" id="435881at2759"/>
<reference evidence="9" key="1">
    <citation type="submission" date="2020-06" db="EMBL/GenBank/DDBJ databases">
        <title>A chromosome-scale genome assembly of Talaromyces rugulosus W13939.</title>
        <authorList>
            <person name="Wang B."/>
            <person name="Guo L."/>
            <person name="Ye K."/>
            <person name="Wang L."/>
        </authorList>
    </citation>
    <scope>NUCLEOTIDE SEQUENCE [LARGE SCALE GENOMIC DNA]</scope>
    <source>
        <strain evidence="9">W13939</strain>
    </source>
</reference>
<keyword evidence="2" id="KW-0479">Metal-binding</keyword>
<evidence type="ECO:0000256" key="6">
    <source>
        <dbReference type="ARBA" id="ARBA00023242"/>
    </source>
</evidence>
<evidence type="ECO:0000256" key="4">
    <source>
        <dbReference type="ARBA" id="ARBA00023125"/>
    </source>
</evidence>
<evidence type="ECO:0000256" key="5">
    <source>
        <dbReference type="ARBA" id="ARBA00023163"/>
    </source>
</evidence>
<proteinExistence type="predicted"/>
<evidence type="ECO:0000259" key="7">
    <source>
        <dbReference type="PROSITE" id="PS50048"/>
    </source>
</evidence>
<evidence type="ECO:0000256" key="2">
    <source>
        <dbReference type="ARBA" id="ARBA00022723"/>
    </source>
</evidence>
<protein>
    <recommendedName>
        <fullName evidence="7">Zn(2)-C6 fungal-type domain-containing protein</fullName>
    </recommendedName>
</protein>
<accession>A0A7H8QI51</accession>
<evidence type="ECO:0000313" key="8">
    <source>
        <dbReference type="EMBL" id="QKX53191.1"/>
    </source>
</evidence>
<dbReference type="GO" id="GO:0005634">
    <property type="term" value="C:nucleus"/>
    <property type="evidence" value="ECO:0007669"/>
    <property type="project" value="UniProtKB-SubCell"/>
</dbReference>
<feature type="domain" description="Zn(2)-C6 fungal-type" evidence="7">
    <location>
        <begin position="9"/>
        <end position="38"/>
    </location>
</feature>
<dbReference type="Pfam" id="PF04082">
    <property type="entry name" value="Fungal_trans"/>
    <property type="match status" value="1"/>
</dbReference>